<comment type="similarity">
    <text evidence="1">Belongs to the GHMP kinase family. GalK subfamily.</text>
</comment>
<feature type="domain" description="Galactokinase N-terminal" evidence="6">
    <location>
        <begin position="42"/>
        <end position="90"/>
    </location>
</feature>
<dbReference type="InterPro" id="IPR014721">
    <property type="entry name" value="Ribsml_uS5_D2-typ_fold_subgr"/>
</dbReference>
<dbReference type="Pfam" id="PF10509">
    <property type="entry name" value="GalKase_gal_bdg"/>
    <property type="match status" value="1"/>
</dbReference>
<dbReference type="Pfam" id="PF00288">
    <property type="entry name" value="GHMP_kinases_N"/>
    <property type="match status" value="1"/>
</dbReference>
<dbReference type="PANTHER" id="PTHR10457">
    <property type="entry name" value="MEVALONATE KINASE/GALACTOKINASE"/>
    <property type="match status" value="1"/>
</dbReference>
<evidence type="ECO:0000256" key="3">
    <source>
        <dbReference type="ARBA" id="ARBA00022777"/>
    </source>
</evidence>
<evidence type="ECO:0000256" key="1">
    <source>
        <dbReference type="ARBA" id="ARBA00006566"/>
    </source>
</evidence>
<reference evidence="7 8" key="1">
    <citation type="submission" date="2020-08" db="EMBL/GenBank/DDBJ databases">
        <title>Genome public.</title>
        <authorList>
            <person name="Liu C."/>
            <person name="Sun Q."/>
        </authorList>
    </citation>
    <scope>NUCLEOTIDE SEQUENCE [LARGE SCALE GENOMIC DNA]</scope>
    <source>
        <strain evidence="7 8">3_YM_SP_D4_24.mj</strain>
    </source>
</reference>
<dbReference type="Gene3D" id="3.30.230.10">
    <property type="match status" value="1"/>
</dbReference>
<dbReference type="InterPro" id="IPR006206">
    <property type="entry name" value="Mevalonate/galactokinase"/>
</dbReference>
<gene>
    <name evidence="7" type="ORF">H8712_11370</name>
</gene>
<protein>
    <submittedName>
        <fullName evidence="7">Galactokinase</fullName>
    </submittedName>
</protein>
<dbReference type="InterPro" id="IPR036554">
    <property type="entry name" value="GHMP_kinase_C_sf"/>
</dbReference>
<evidence type="ECO:0000259" key="5">
    <source>
        <dbReference type="Pfam" id="PF00288"/>
    </source>
</evidence>
<evidence type="ECO:0000256" key="2">
    <source>
        <dbReference type="ARBA" id="ARBA00022741"/>
    </source>
</evidence>
<dbReference type="PIRSF" id="PIRSF000530">
    <property type="entry name" value="Galactokinase"/>
    <property type="match status" value="1"/>
</dbReference>
<dbReference type="Gene3D" id="3.30.70.890">
    <property type="entry name" value="GHMP kinase, C-terminal domain"/>
    <property type="match status" value="1"/>
</dbReference>
<dbReference type="SUPFAM" id="SSF54211">
    <property type="entry name" value="Ribosomal protein S5 domain 2-like"/>
    <property type="match status" value="1"/>
</dbReference>
<dbReference type="RefSeq" id="WP_118701367.1">
    <property type="nucleotide sequence ID" value="NZ_JACRTP010000004.1"/>
</dbReference>
<keyword evidence="3" id="KW-0808">Transferase</keyword>
<dbReference type="SUPFAM" id="SSF55060">
    <property type="entry name" value="GHMP Kinase, C-terminal domain"/>
    <property type="match status" value="1"/>
</dbReference>
<accession>A0ABR7PEJ0</accession>
<dbReference type="PANTHER" id="PTHR10457:SF7">
    <property type="entry name" value="GALACTOKINASE-RELATED"/>
    <property type="match status" value="1"/>
</dbReference>
<keyword evidence="4" id="KW-0067">ATP-binding</keyword>
<evidence type="ECO:0000256" key="4">
    <source>
        <dbReference type="ARBA" id="ARBA00022840"/>
    </source>
</evidence>
<keyword evidence="2" id="KW-0547">Nucleotide-binding</keyword>
<name>A0ABR7PEJ0_9FIRM</name>
<dbReference type="InterPro" id="IPR000705">
    <property type="entry name" value="Galactokinase"/>
</dbReference>
<dbReference type="InterPro" id="IPR006204">
    <property type="entry name" value="GHMP_kinase_N_dom"/>
</dbReference>
<dbReference type="EMBL" id="JACRTP010000004">
    <property type="protein sequence ID" value="MBC8629205.1"/>
    <property type="molecule type" value="Genomic_DNA"/>
</dbReference>
<dbReference type="InterPro" id="IPR020568">
    <property type="entry name" value="Ribosomal_Su5_D2-typ_SF"/>
</dbReference>
<sequence>MKNTKVLVEELEQGKYDSVLLDLYVDAEKLDYQRKRYIETIKKYEETFGEGEVEIYSAPGRSEVGGNHTDHQHGMVLATSINLDALAVVGASKDENIHVMSEGYDMVDVEIDDLEARHEEEGTTAALIRGVTADLKGKGYEVKGFQAYVTSDVLIGAGLSSSAAFEVIVGTILSGMFNDGKIDPVVIAQSGQFAENVYFGKPCGLMDQMACSVGGMIHIDFKNPEEPVVEKVPSDFEAYQYSLCIVDTKASHADLTDDYAQIPADMKKVAKFFKKNFLREVPEEEFYNQISAMRGLLGDRPVLRAIHFIEEETRVQKEVDSLKAGDFKEFLELVKESGNSSFKYLQNVYTTNDLNQQAVSVALAGSERILGKHGVCRVHGGGFAGTIQAFVENDFVEEYKRRMDKVFGHGSCQVLKVRQKGGVKVLG</sequence>
<evidence type="ECO:0000313" key="7">
    <source>
        <dbReference type="EMBL" id="MBC8629205.1"/>
    </source>
</evidence>
<dbReference type="PRINTS" id="PR00959">
    <property type="entry name" value="MEVGALKINASE"/>
</dbReference>
<keyword evidence="3" id="KW-0418">Kinase</keyword>
<evidence type="ECO:0000259" key="6">
    <source>
        <dbReference type="Pfam" id="PF10509"/>
    </source>
</evidence>
<dbReference type="InterPro" id="IPR019539">
    <property type="entry name" value="GalKase_N"/>
</dbReference>
<organism evidence="7 8">
    <name type="scientific">Blautia stercoris</name>
    <dbReference type="NCBI Taxonomy" id="871664"/>
    <lineage>
        <taxon>Bacteria</taxon>
        <taxon>Bacillati</taxon>
        <taxon>Bacillota</taxon>
        <taxon>Clostridia</taxon>
        <taxon>Lachnospirales</taxon>
        <taxon>Lachnospiraceae</taxon>
        <taxon>Blautia</taxon>
    </lineage>
</organism>
<comment type="caution">
    <text evidence="7">The sequence shown here is derived from an EMBL/GenBank/DDBJ whole genome shotgun (WGS) entry which is preliminary data.</text>
</comment>
<feature type="domain" description="GHMP kinase N-terminal" evidence="5">
    <location>
        <begin position="139"/>
        <end position="215"/>
    </location>
</feature>
<dbReference type="PRINTS" id="PR00473">
    <property type="entry name" value="GALCTOKINASE"/>
</dbReference>
<dbReference type="Proteomes" id="UP000661649">
    <property type="component" value="Unassembled WGS sequence"/>
</dbReference>
<evidence type="ECO:0000313" key="8">
    <source>
        <dbReference type="Proteomes" id="UP000661649"/>
    </source>
</evidence>
<proteinExistence type="inferred from homology"/>
<keyword evidence="8" id="KW-1185">Reference proteome</keyword>